<feature type="domain" description="Aminoglycoside phosphotransferase" evidence="1">
    <location>
        <begin position="56"/>
        <end position="328"/>
    </location>
</feature>
<dbReference type="PANTHER" id="PTHR21310:SF37">
    <property type="entry name" value="AMINOGLYCOSIDE PHOSPHOTRANSFERASE DOMAIN-CONTAINING PROTEIN"/>
    <property type="match status" value="1"/>
</dbReference>
<dbReference type="InterPro" id="IPR002575">
    <property type="entry name" value="Aminoglycoside_PTrfase"/>
</dbReference>
<proteinExistence type="predicted"/>
<evidence type="ECO:0000313" key="3">
    <source>
        <dbReference type="Proteomes" id="UP000622797"/>
    </source>
</evidence>
<name>A0A8H4U5J9_9HYPO</name>
<dbReference type="EMBL" id="JABEXW010000145">
    <property type="protein sequence ID" value="KAF4969893.1"/>
    <property type="molecule type" value="Genomic_DNA"/>
</dbReference>
<dbReference type="Gene3D" id="3.90.1200.10">
    <property type="match status" value="1"/>
</dbReference>
<dbReference type="Gene3D" id="1.10.510.10">
    <property type="entry name" value="Transferase(Phosphotransferase) domain 1"/>
    <property type="match status" value="1"/>
</dbReference>
<reference evidence="2" key="1">
    <citation type="journal article" date="2020" name="BMC Genomics">
        <title>Correction to: Identification and distribution of gene clusters required for synthesis of sphingolipid metabolism inhibitors in diverse species of the filamentous fungus Fusarium.</title>
        <authorList>
            <person name="Kim H.S."/>
            <person name="Lohmar J.M."/>
            <person name="Busman M."/>
            <person name="Brown D.W."/>
            <person name="Naumann T.A."/>
            <person name="Divon H.H."/>
            <person name="Lysoe E."/>
            <person name="Uhlig S."/>
            <person name="Proctor R.H."/>
        </authorList>
    </citation>
    <scope>NUCLEOTIDE SEQUENCE</scope>
    <source>
        <strain evidence="2">NRRL 20472</strain>
    </source>
</reference>
<evidence type="ECO:0000313" key="2">
    <source>
        <dbReference type="EMBL" id="KAF4969893.1"/>
    </source>
</evidence>
<comment type="caution">
    <text evidence="2">The sequence shown here is derived from an EMBL/GenBank/DDBJ whole genome shotgun (WGS) entry which is preliminary data.</text>
</comment>
<gene>
    <name evidence="2" type="ORF">FSARC_2950</name>
</gene>
<protein>
    <recommendedName>
        <fullName evidence="1">Aminoglycoside phosphotransferase domain-containing protein</fullName>
    </recommendedName>
</protein>
<reference evidence="2" key="2">
    <citation type="submission" date="2020-05" db="EMBL/GenBank/DDBJ databases">
        <authorList>
            <person name="Kim H.-S."/>
            <person name="Proctor R.H."/>
            <person name="Brown D.W."/>
        </authorList>
    </citation>
    <scope>NUCLEOTIDE SEQUENCE</scope>
    <source>
        <strain evidence="2">NRRL 20472</strain>
    </source>
</reference>
<keyword evidence="3" id="KW-1185">Reference proteome</keyword>
<dbReference type="AlphaFoldDB" id="A0A8H4U5J9"/>
<dbReference type="PANTHER" id="PTHR21310">
    <property type="entry name" value="AMINOGLYCOSIDE PHOSPHOTRANSFERASE-RELATED-RELATED"/>
    <property type="match status" value="1"/>
</dbReference>
<accession>A0A8H4U5J9</accession>
<dbReference type="InterPro" id="IPR051678">
    <property type="entry name" value="AGP_Transferase"/>
</dbReference>
<sequence>MASLAIDYDALFYIEGSDIYRDWDNNFTAEHMRDLELFIADRISDRGPSKFVTNELAVGSYNRVLRFSFESCGNDVALKFPKPGHTAASLAQEKITNEATWMQFLKENTALPIPHVYDYSTDVDSGPLKLPYILMDWVSGDNLRDFLAGKPPDDLRSGIYRQMAFYYIELYRLRFERIGSITKDETTGKWAVTKRPLTQDMHQFAIGIHDFPTKAWPTGPLQSNKSYFDFVNSQHTVQLWHLRNINASDAEQDGDGELTAAERLKKSSETARRRYVARHGIRQLTDHFCATDDDAETFRAFNPDLDPRNLLVDPETGDITGLIDFEFTNSMPSQFARDPPLWLLVILPENCLDKGFFPWFLQQYRPVLDQFLDAMRVVEQQLGYLPGETRLSTHMLDSWKTDRVWFNYAMTHTEHVDSIYWDVLHKHHPAGVIPELPDLLQMDMEKYVEHTKNQLDKYENAWTKYIALQRA</sequence>
<organism evidence="2 3">
    <name type="scientific">Fusarium sarcochroum</name>
    <dbReference type="NCBI Taxonomy" id="1208366"/>
    <lineage>
        <taxon>Eukaryota</taxon>
        <taxon>Fungi</taxon>
        <taxon>Dikarya</taxon>
        <taxon>Ascomycota</taxon>
        <taxon>Pezizomycotina</taxon>
        <taxon>Sordariomycetes</taxon>
        <taxon>Hypocreomycetidae</taxon>
        <taxon>Hypocreales</taxon>
        <taxon>Nectriaceae</taxon>
        <taxon>Fusarium</taxon>
        <taxon>Fusarium lateritium species complex</taxon>
    </lineage>
</organism>
<dbReference type="SUPFAM" id="SSF56112">
    <property type="entry name" value="Protein kinase-like (PK-like)"/>
    <property type="match status" value="1"/>
</dbReference>
<dbReference type="Proteomes" id="UP000622797">
    <property type="component" value="Unassembled WGS sequence"/>
</dbReference>
<dbReference type="InterPro" id="IPR011009">
    <property type="entry name" value="Kinase-like_dom_sf"/>
</dbReference>
<dbReference type="Pfam" id="PF01636">
    <property type="entry name" value="APH"/>
    <property type="match status" value="1"/>
</dbReference>
<evidence type="ECO:0000259" key="1">
    <source>
        <dbReference type="Pfam" id="PF01636"/>
    </source>
</evidence>
<dbReference type="OrthoDB" id="5412996at2759"/>